<evidence type="ECO:0000256" key="1">
    <source>
        <dbReference type="SAM" id="Coils"/>
    </source>
</evidence>
<feature type="region of interest" description="Disordered" evidence="2">
    <location>
        <begin position="348"/>
        <end position="395"/>
    </location>
</feature>
<evidence type="ECO:0000256" key="2">
    <source>
        <dbReference type="SAM" id="MobiDB-lite"/>
    </source>
</evidence>
<dbReference type="Proteomes" id="UP000829720">
    <property type="component" value="Unassembled WGS sequence"/>
</dbReference>
<dbReference type="AlphaFoldDB" id="A0A8T3DED2"/>
<feature type="region of interest" description="Disordered" evidence="2">
    <location>
        <begin position="575"/>
        <end position="638"/>
    </location>
</feature>
<reference evidence="4" key="1">
    <citation type="submission" date="2021-01" db="EMBL/GenBank/DDBJ databases">
        <authorList>
            <person name="Zahm M."/>
            <person name="Roques C."/>
            <person name="Cabau C."/>
            <person name="Klopp C."/>
            <person name="Donnadieu C."/>
            <person name="Jouanno E."/>
            <person name="Lampietro C."/>
            <person name="Louis A."/>
            <person name="Herpin A."/>
            <person name="Echchiki A."/>
            <person name="Berthelot C."/>
            <person name="Parey E."/>
            <person name="Roest-Crollius H."/>
            <person name="Braasch I."/>
            <person name="Postlethwait J."/>
            <person name="Bobe J."/>
            <person name="Montfort J."/>
            <person name="Bouchez O."/>
            <person name="Begum T."/>
            <person name="Mejri S."/>
            <person name="Adams A."/>
            <person name="Chen W.-J."/>
            <person name="Guiguen Y."/>
        </authorList>
    </citation>
    <scope>NUCLEOTIDE SEQUENCE</scope>
    <source>
        <tissue evidence="4">Blood</tissue>
    </source>
</reference>
<feature type="compositionally biased region" description="Polar residues" evidence="2">
    <location>
        <begin position="352"/>
        <end position="363"/>
    </location>
</feature>
<keyword evidence="1" id="KW-0175">Coiled coil</keyword>
<feature type="compositionally biased region" description="Basic and acidic residues" evidence="2">
    <location>
        <begin position="609"/>
        <end position="618"/>
    </location>
</feature>
<dbReference type="PANTHER" id="PTHR15107:SF3">
    <property type="entry name" value="RBBP8 N-TERMINAL-LIKE PROTEIN"/>
    <property type="match status" value="1"/>
</dbReference>
<dbReference type="EMBL" id="JAERUA010000012">
    <property type="protein sequence ID" value="KAI1892865.1"/>
    <property type="molecule type" value="Genomic_DNA"/>
</dbReference>
<gene>
    <name evidence="4" type="ORF">AGOR_G00137920</name>
</gene>
<comment type="caution">
    <text evidence="4">The sequence shown here is derived from an EMBL/GenBank/DDBJ whole genome shotgun (WGS) entry which is preliminary data.</text>
</comment>
<evidence type="ECO:0000259" key="3">
    <source>
        <dbReference type="Pfam" id="PF10482"/>
    </source>
</evidence>
<feature type="compositionally biased region" description="Polar residues" evidence="2">
    <location>
        <begin position="584"/>
        <end position="593"/>
    </location>
</feature>
<feature type="compositionally biased region" description="Polar residues" evidence="2">
    <location>
        <begin position="201"/>
        <end position="210"/>
    </location>
</feature>
<dbReference type="GO" id="GO:0010792">
    <property type="term" value="P:DNA double-strand break processing involved in repair via single-strand annealing"/>
    <property type="evidence" value="ECO:0007669"/>
    <property type="project" value="TreeGrafter"/>
</dbReference>
<feature type="compositionally biased region" description="Polar residues" evidence="2">
    <location>
        <begin position="440"/>
        <end position="456"/>
    </location>
</feature>
<evidence type="ECO:0000313" key="5">
    <source>
        <dbReference type="Proteomes" id="UP000829720"/>
    </source>
</evidence>
<feature type="compositionally biased region" description="Basic and acidic residues" evidence="2">
    <location>
        <begin position="182"/>
        <end position="197"/>
    </location>
</feature>
<feature type="coiled-coil region" evidence="1">
    <location>
        <begin position="7"/>
        <end position="69"/>
    </location>
</feature>
<protein>
    <recommendedName>
        <fullName evidence="3">DNA endonuclease Ctp1 N-terminal domain-containing protein</fullName>
    </recommendedName>
</protein>
<dbReference type="OrthoDB" id="8809203at2759"/>
<feature type="domain" description="DNA endonuclease Ctp1 N-terminal" evidence="3">
    <location>
        <begin position="6"/>
        <end position="125"/>
    </location>
</feature>
<feature type="compositionally biased region" description="Low complexity" evidence="2">
    <location>
        <begin position="259"/>
        <end position="278"/>
    </location>
</feature>
<dbReference type="Pfam" id="PF10482">
    <property type="entry name" value="CtIP_N"/>
    <property type="match status" value="1"/>
</dbReference>
<dbReference type="InterPro" id="IPR033316">
    <property type="entry name" value="RBBP8-like"/>
</dbReference>
<evidence type="ECO:0000313" key="4">
    <source>
        <dbReference type="EMBL" id="KAI1892865.1"/>
    </source>
</evidence>
<name>A0A8T3DED2_9TELE</name>
<feature type="compositionally biased region" description="Low complexity" evidence="2">
    <location>
        <begin position="471"/>
        <end position="499"/>
    </location>
</feature>
<feature type="compositionally biased region" description="Basic and acidic residues" evidence="2">
    <location>
        <begin position="512"/>
        <end position="527"/>
    </location>
</feature>
<organism evidence="4 5">
    <name type="scientific">Albula goreensis</name>
    <dbReference type="NCBI Taxonomy" id="1534307"/>
    <lineage>
        <taxon>Eukaryota</taxon>
        <taxon>Metazoa</taxon>
        <taxon>Chordata</taxon>
        <taxon>Craniata</taxon>
        <taxon>Vertebrata</taxon>
        <taxon>Euteleostomi</taxon>
        <taxon>Actinopterygii</taxon>
        <taxon>Neopterygii</taxon>
        <taxon>Teleostei</taxon>
        <taxon>Albuliformes</taxon>
        <taxon>Albulidae</taxon>
        <taxon>Albula</taxon>
    </lineage>
</organism>
<feature type="region of interest" description="Disordered" evidence="2">
    <location>
        <begin position="421"/>
        <end position="541"/>
    </location>
</feature>
<proteinExistence type="predicted"/>
<sequence>MALESFHDLLQRLKDLHEREIEGWQEKVLELTNQKCCDSKRMEELFNKNQLLREQQRLLTENIKQLENRLRAGLCDRCTVTQDVAKRRQQEYESSQIQSLQHITVLVSEMNALKKENKRLQDEIKNLQRVLEGQNSQGPLAHASEVSPSPDPPLSAMAFIAAMNPKNQPQGGATPGLTVVKSDPDHNSSCAIEEKLPPYRKSQNWNGNERQTPHKPHVTIPMSPGSRPEQHSVRGPVMGEKRVRSVDSGDPQLPPSSPSPLFFLKNLPYSSSTTSSPPGMGDEKPGRNILHAPLPYRPRPIKTARLSLPWPLPEQADWVTLAPLCSVGGGVGLQPAPPVQETRVLVPGREPNPSQSGKGSMQLNWADRGAPQPQGATLPVRRTMSAEQVERKENVEEKEVAPIWWGSEGRKMERIFGENLREGDTEAPLDLSDPGKSKPCVQQQQVLVSSPNLQECRTQEEEQACGRMDTSPLTSAGSTSSSSPPVHSSPSSACSHSSPQLEYGQHPQQQDTLEKDESLEDKADSSHECSGSTEQKKVPVLTISLHPVVVLEALKPGSGGKTLCDGEMTLDIPPEVKLEGESENVLSSSYDRSQNGRRKTRGQFTVREASLRTRSPKDRRVKMSPGQQIRAHSDLEQS</sequence>
<accession>A0A8T3DED2</accession>
<feature type="region of interest" description="Disordered" evidence="2">
    <location>
        <begin position="165"/>
        <end position="287"/>
    </location>
</feature>
<keyword evidence="5" id="KW-1185">Reference proteome</keyword>
<dbReference type="InterPro" id="IPR019518">
    <property type="entry name" value="CtIP_N"/>
</dbReference>
<dbReference type="PANTHER" id="PTHR15107">
    <property type="entry name" value="RETINOBLASTOMA BINDING PROTEIN 8"/>
    <property type="match status" value="1"/>
</dbReference>
<dbReference type="GO" id="GO:0003684">
    <property type="term" value="F:damaged DNA binding"/>
    <property type="evidence" value="ECO:0007669"/>
    <property type="project" value="TreeGrafter"/>
</dbReference>
<feature type="region of interest" description="Disordered" evidence="2">
    <location>
        <begin position="133"/>
        <end position="153"/>
    </location>
</feature>